<dbReference type="EMBL" id="JAHDYS010000011">
    <property type="protein sequence ID" value="MBT1072596.1"/>
    <property type="molecule type" value="Genomic_DNA"/>
</dbReference>
<evidence type="ECO:0008006" key="5">
    <source>
        <dbReference type="Google" id="ProtNLM"/>
    </source>
</evidence>
<dbReference type="Proteomes" id="UP000784128">
    <property type="component" value="Unassembled WGS sequence"/>
</dbReference>
<organism evidence="3 4">
    <name type="scientific">Pelotalea chapellei</name>
    <dbReference type="NCBI Taxonomy" id="44671"/>
    <lineage>
        <taxon>Bacteria</taxon>
        <taxon>Pseudomonadati</taxon>
        <taxon>Thermodesulfobacteriota</taxon>
        <taxon>Desulfuromonadia</taxon>
        <taxon>Geobacterales</taxon>
        <taxon>Geobacteraceae</taxon>
        <taxon>Pelotalea</taxon>
    </lineage>
</organism>
<protein>
    <recommendedName>
        <fullName evidence="5">Lipocalin-like domain-containing protein</fullName>
    </recommendedName>
</protein>
<feature type="chain" id="PRO_5046662248" description="Lipocalin-like domain-containing protein" evidence="2">
    <location>
        <begin position="20"/>
        <end position="226"/>
    </location>
</feature>
<feature type="region of interest" description="Disordered" evidence="1">
    <location>
        <begin position="141"/>
        <end position="162"/>
    </location>
</feature>
<name>A0ABS5UA83_9BACT</name>
<evidence type="ECO:0000313" key="3">
    <source>
        <dbReference type="EMBL" id="MBT1072596.1"/>
    </source>
</evidence>
<reference evidence="3 4" key="1">
    <citation type="submission" date="2021-05" db="EMBL/GenBank/DDBJ databases">
        <title>The draft genome of Geobacter chapellei DSM 13688.</title>
        <authorList>
            <person name="Xu Z."/>
            <person name="Masuda Y."/>
            <person name="Itoh H."/>
            <person name="Senoo K."/>
        </authorList>
    </citation>
    <scope>NUCLEOTIDE SEQUENCE [LARGE SCALE GENOMIC DNA]</scope>
    <source>
        <strain evidence="3 4">DSM 13688</strain>
    </source>
</reference>
<gene>
    <name evidence="3" type="ORF">KJB30_12425</name>
</gene>
<keyword evidence="4" id="KW-1185">Reference proteome</keyword>
<comment type="caution">
    <text evidence="3">The sequence shown here is derived from an EMBL/GenBank/DDBJ whole genome shotgun (WGS) entry which is preliminary data.</text>
</comment>
<evidence type="ECO:0000256" key="2">
    <source>
        <dbReference type="SAM" id="SignalP"/>
    </source>
</evidence>
<evidence type="ECO:0000313" key="4">
    <source>
        <dbReference type="Proteomes" id="UP000784128"/>
    </source>
</evidence>
<accession>A0ABS5UA83</accession>
<evidence type="ECO:0000256" key="1">
    <source>
        <dbReference type="SAM" id="MobiDB-lite"/>
    </source>
</evidence>
<keyword evidence="2" id="KW-0732">Signal</keyword>
<dbReference type="RefSeq" id="WP_214299749.1">
    <property type="nucleotide sequence ID" value="NZ_JAHDYS010000011.1"/>
</dbReference>
<feature type="signal peptide" evidence="2">
    <location>
        <begin position="1"/>
        <end position="19"/>
    </location>
</feature>
<feature type="compositionally biased region" description="Polar residues" evidence="1">
    <location>
        <begin position="147"/>
        <end position="162"/>
    </location>
</feature>
<proteinExistence type="predicted"/>
<sequence>MKKSLFLLSVLIMALVLKACGGGGGGGTTVTPTPAPATVNLAAFKNVFEGTAPAGTQFNFPALTEINTESGASGSFTLAAGGAVTFEAQNVTNSLATLQLTGATAVSDTTTNYFQMSNGTPYKSVSSTGGPSLPPALPTTAKVGDSAPSTIVTQNDGSTATTSWSLHADPDGTPILLITRSFITGIATTLEYDSYYLDAAGIPTKIMISVTAGGTILTLTGNRVPS</sequence>